<dbReference type="GO" id="GO:0005525">
    <property type="term" value="F:GTP binding"/>
    <property type="evidence" value="ECO:0007669"/>
    <property type="project" value="UniProtKB-KW"/>
</dbReference>
<dbReference type="Pfam" id="PF00503">
    <property type="entry name" value="G-alpha"/>
    <property type="match status" value="1"/>
</dbReference>
<dbReference type="GO" id="GO:0046872">
    <property type="term" value="F:metal ion binding"/>
    <property type="evidence" value="ECO:0007669"/>
    <property type="project" value="UniProtKB-KW"/>
</dbReference>
<accession>A0A3P6EU37</accession>
<keyword evidence="1 4" id="KW-0547">Nucleotide-binding</keyword>
<feature type="binding site" evidence="5">
    <location>
        <position position="618"/>
    </location>
    <ligand>
        <name>Mg(2+)</name>
        <dbReference type="ChEBI" id="CHEBI:18420"/>
    </ligand>
</feature>
<evidence type="ECO:0000256" key="1">
    <source>
        <dbReference type="ARBA" id="ARBA00022741"/>
    </source>
</evidence>
<feature type="compositionally biased region" description="Basic and acidic residues" evidence="6">
    <location>
        <begin position="118"/>
        <end position="129"/>
    </location>
</feature>
<evidence type="ECO:0000256" key="6">
    <source>
        <dbReference type="SAM" id="MobiDB-lite"/>
    </source>
</evidence>
<evidence type="ECO:0000256" key="5">
    <source>
        <dbReference type="PIRSR" id="PIRSR601019-2"/>
    </source>
</evidence>
<feature type="compositionally biased region" description="Polar residues" evidence="6">
    <location>
        <begin position="130"/>
        <end position="142"/>
    </location>
</feature>
<reference evidence="7" key="1">
    <citation type="submission" date="2018-11" db="EMBL/GenBank/DDBJ databases">
        <authorList>
            <consortium name="Genoscope - CEA"/>
            <person name="William W."/>
        </authorList>
    </citation>
    <scope>NUCLEOTIDE SEQUENCE</scope>
</reference>
<feature type="binding site" evidence="5">
    <location>
        <position position="457"/>
    </location>
    <ligand>
        <name>Mg(2+)</name>
        <dbReference type="ChEBI" id="CHEBI:18420"/>
    </ligand>
</feature>
<dbReference type="GO" id="GO:0031683">
    <property type="term" value="F:G-protein beta/gamma-subunit complex binding"/>
    <property type="evidence" value="ECO:0007669"/>
    <property type="project" value="InterPro"/>
</dbReference>
<dbReference type="PANTHER" id="PTHR36486:SF4">
    <property type="entry name" value="PH DOMAIN-CONTAINING PROTEIN"/>
    <property type="match status" value="1"/>
</dbReference>
<evidence type="ECO:0000313" key="7">
    <source>
        <dbReference type="EMBL" id="VDD40926.1"/>
    </source>
</evidence>
<keyword evidence="3" id="KW-0807">Transducer</keyword>
<dbReference type="GO" id="GO:0003924">
    <property type="term" value="F:GTPase activity"/>
    <property type="evidence" value="ECO:0007669"/>
    <property type="project" value="InterPro"/>
</dbReference>
<keyword evidence="5" id="KW-0460">Magnesium</keyword>
<protein>
    <submittedName>
        <fullName evidence="7">Uncharacterized protein</fullName>
    </submittedName>
</protein>
<feature type="region of interest" description="Disordered" evidence="6">
    <location>
        <begin position="1"/>
        <end position="20"/>
    </location>
</feature>
<proteinExistence type="predicted"/>
<evidence type="ECO:0000256" key="3">
    <source>
        <dbReference type="ARBA" id="ARBA00023224"/>
    </source>
</evidence>
<dbReference type="InterPro" id="IPR027417">
    <property type="entry name" value="P-loop_NTPase"/>
</dbReference>
<dbReference type="SUPFAM" id="SSF52540">
    <property type="entry name" value="P-loop containing nucleoside triphosphate hydrolases"/>
    <property type="match status" value="1"/>
</dbReference>
<organism evidence="7">
    <name type="scientific">Brassica oleracea</name>
    <name type="common">Wild cabbage</name>
    <dbReference type="NCBI Taxonomy" id="3712"/>
    <lineage>
        <taxon>Eukaryota</taxon>
        <taxon>Viridiplantae</taxon>
        <taxon>Streptophyta</taxon>
        <taxon>Embryophyta</taxon>
        <taxon>Tracheophyta</taxon>
        <taxon>Spermatophyta</taxon>
        <taxon>Magnoliopsida</taxon>
        <taxon>eudicotyledons</taxon>
        <taxon>Gunneridae</taxon>
        <taxon>Pentapetalae</taxon>
        <taxon>rosids</taxon>
        <taxon>malvids</taxon>
        <taxon>Brassicales</taxon>
        <taxon>Brassicaceae</taxon>
        <taxon>Brassiceae</taxon>
        <taxon>Brassica</taxon>
    </lineage>
</organism>
<dbReference type="GO" id="GO:0007186">
    <property type="term" value="P:G protein-coupled receptor signaling pathway"/>
    <property type="evidence" value="ECO:0007669"/>
    <property type="project" value="InterPro"/>
</dbReference>
<dbReference type="SUPFAM" id="SSF47895">
    <property type="entry name" value="Transducin (alpha subunit), insertion domain"/>
    <property type="match status" value="1"/>
</dbReference>
<dbReference type="EMBL" id="LR031876">
    <property type="protein sequence ID" value="VDD40926.1"/>
    <property type="molecule type" value="Genomic_DNA"/>
</dbReference>
<keyword evidence="2 4" id="KW-0342">GTP-binding</keyword>
<sequence length="841" mass="95150">MATILSKFSPLPLPIPNDDDDEFSYSFQTDISFADEYTGPSIANVPRANPLEVDEIPTAHPVSSSNLSSGLSYPVVQPLVSANRVTKKKNGLVDSEASPSVVLRPHHVVSGSSSSSSERLDVAEDDKSTVDLQLSPSPSSSGEVREDTIDDCTSEVNANRVRFVSECDESSYMTDEESVAAIPRAERKGKRGSCYRCLMGNRFTEKEVCIVCDAKYCSNCVRRAMGAMPEGRKCVTCIGHRVSESNRKSLGKCSRMLKRVLTDSELQKAMHDEVTCKANQLYARLISVNGRPLSEEELDRLQTCPNPPKKLKPGDYWYDKLAGYWGKVGEKPCQIISHNMNIGGAIMEKASNGDTEIFINSREITKTELMMLKMVGVQCEGKPHFWVDADGTYQEEGQNRIMGNIWSKKRGRLACAVLSLPFPQTSSAVEPSDEPTIYNPKMLNRLLLIGNEKCGATTIYKQASYSYSKCARCLYEVPFTKHERERIKFIIQTNLYAYLATVLEAHEEEMNTNQADTEGETSSETVSSMSPRLKHFSDWLLKEKEEGNLKIFPASSRENAQTVADLWRVPSIQATYKRLRHTLPRNAVYFLGRILEISRSEYDPSDMDILKAEGLSSTEGLSCVDFSFPLTTQEGSLEDDYHHDPKMKYQLIRLNHRSLGENWKWLEMFEDADLVIFCVSLTDYGEYIEDVDGVLVNKMIANKQLFESMVTHPSLANKRFLLLLTKFDLLEDKIEEVPLRNCEWFEDFNPLISQNQTSRHNPPMAQRAFHYIGFQFKRLYDSLSMRRRSFKPKLFVSQVSLESDSVDNALRYAREILKWHVEEGSIFQETSTTSFEASLSS</sequence>
<evidence type="ECO:0000256" key="4">
    <source>
        <dbReference type="PIRSR" id="PIRSR601019-1"/>
    </source>
</evidence>
<name>A0A3P6EU37_BRAOL</name>
<dbReference type="Gene3D" id="3.40.50.300">
    <property type="entry name" value="P-loop containing nucleotide triphosphate hydrolases"/>
    <property type="match status" value="1"/>
</dbReference>
<feature type="binding site" evidence="4">
    <location>
        <begin position="610"/>
        <end position="618"/>
    </location>
    <ligand>
        <name>GTP</name>
        <dbReference type="ChEBI" id="CHEBI:37565"/>
    </ligand>
</feature>
<keyword evidence="5" id="KW-0479">Metal-binding</keyword>
<dbReference type="InterPro" id="IPR053057">
    <property type="entry name" value="XLG_GTP-binding"/>
</dbReference>
<dbReference type="SMART" id="SM00275">
    <property type="entry name" value="G_alpha"/>
    <property type="match status" value="1"/>
</dbReference>
<dbReference type="Gene3D" id="1.10.400.10">
    <property type="entry name" value="GI Alpha 1, domain 2-like"/>
    <property type="match status" value="1"/>
</dbReference>
<feature type="region of interest" description="Disordered" evidence="6">
    <location>
        <begin position="90"/>
        <end position="147"/>
    </location>
</feature>
<dbReference type="InterPro" id="IPR011025">
    <property type="entry name" value="GproteinA_insert"/>
</dbReference>
<dbReference type="PANTHER" id="PTHR36486">
    <property type="entry name" value="OS01G0977800 PROTEIN"/>
    <property type="match status" value="1"/>
</dbReference>
<dbReference type="PROSITE" id="PS51882">
    <property type="entry name" value="G_ALPHA"/>
    <property type="match status" value="1"/>
</dbReference>
<evidence type="ECO:0000256" key="2">
    <source>
        <dbReference type="ARBA" id="ARBA00023134"/>
    </source>
</evidence>
<dbReference type="InterPro" id="IPR001019">
    <property type="entry name" value="Gprotein_alpha_su"/>
</dbReference>
<dbReference type="FunFam" id="1.10.400.10:FF:000013">
    <property type="entry name" value="Extra-large guanine nucleotide-binding protein 2"/>
    <property type="match status" value="1"/>
</dbReference>
<gene>
    <name evidence="7" type="ORF">BOLC7T46486H</name>
</gene>
<dbReference type="AlphaFoldDB" id="A0A3P6EU37"/>